<dbReference type="InterPro" id="IPR003661">
    <property type="entry name" value="HisK_dim/P_dom"/>
</dbReference>
<feature type="domain" description="Histidine kinase" evidence="8">
    <location>
        <begin position="444"/>
        <end position="661"/>
    </location>
</feature>
<feature type="repeat" description="TPR" evidence="6">
    <location>
        <begin position="227"/>
        <end position="260"/>
    </location>
</feature>
<dbReference type="Pfam" id="PF02518">
    <property type="entry name" value="HATPase_c"/>
    <property type="match status" value="1"/>
</dbReference>
<dbReference type="PROSITE" id="PS50005">
    <property type="entry name" value="TPR"/>
    <property type="match status" value="1"/>
</dbReference>
<dbReference type="Proteomes" id="UP000280066">
    <property type="component" value="Unassembled WGS sequence"/>
</dbReference>
<keyword evidence="7" id="KW-0732">Signal</keyword>
<dbReference type="Pfam" id="PF13424">
    <property type="entry name" value="TPR_12"/>
    <property type="match status" value="1"/>
</dbReference>
<comment type="catalytic activity">
    <reaction evidence="1">
        <text>ATP + protein L-histidine = ADP + protein N-phospho-L-histidine.</text>
        <dbReference type="EC" id="2.7.13.3"/>
    </reaction>
</comment>
<gene>
    <name evidence="9" type="ORF">EI290_09070</name>
</gene>
<reference evidence="9 10" key="1">
    <citation type="submission" date="2018-12" db="EMBL/GenBank/DDBJ databases">
        <authorList>
            <person name="Feng G."/>
            <person name="Zhu H."/>
        </authorList>
    </citation>
    <scope>NUCLEOTIDE SEQUENCE [LARGE SCALE GENOMIC DNA]</scope>
    <source>
        <strain evidence="9 10">9PBR-2</strain>
    </source>
</reference>
<evidence type="ECO:0000313" key="9">
    <source>
        <dbReference type="EMBL" id="RSK33850.1"/>
    </source>
</evidence>
<dbReference type="Gene3D" id="1.25.40.10">
    <property type="entry name" value="Tetratricopeptide repeat domain"/>
    <property type="match status" value="1"/>
</dbReference>
<dbReference type="Gene3D" id="3.30.565.10">
    <property type="entry name" value="Histidine kinase-like ATPase, C-terminal domain"/>
    <property type="match status" value="1"/>
</dbReference>
<sequence>MQHVVRAVLKGWGGVVVLVSCCWSAAGAGNPGGVPTIRELSVPEARTLLATALAALPAATRQQDTLRLRQLYWSAGQAYYTLGRPELALQQYRHARRFSQPDSEATAWTHWLAGRALLSQGDTGKARQTYQLALHTFRQRRQLNGQGQVWEHLGELYGRTGHWFRAQKSYEQALAAWQLAHNHAHTAQVLHRLGGAHLEQQHPSRALYYLQQSIAWARRQQDSAQTSAAYNGMGQVYQSLSNTETANSWFQQALQWLPTTAPARQRTVVLRDLGISYDSLGNEAAASRYLQAALVPARHSGSPVLLSELYAALTSLYRRHRKPQAALDALTRFTALQDSVAAEQRLAQVAELQTRYETEKKEREIQLLIKERQLQQANLRWQKMVRNLLAVSVVLLLATALGLYRAQRRQRHTNRLLHWKNAAINRQKEELDRLNQTKDTLFSIISHDLRGPLSSLYSLLALLKLGRLPADRLAAHSERLTRMLDGTLHLLDNLLNWSASQLKGEGSARPERIRLDELVEEAVALFQGDADRKEIQLLNKVPEVCLARADINMIRLVLRNLLSNALKFTAAGGTVTVAARRQAQWWMVTVQDTGVGMEADQQARLLGHQGPFSTLGTAREKGTGLGLQLCQEFVQRNGGEFSFQSQEGVGSQFHFTLPALDEDSPVVLAGRRQSAVTAAAE</sequence>
<feature type="signal peptide" evidence="7">
    <location>
        <begin position="1"/>
        <end position="28"/>
    </location>
</feature>
<dbReference type="SUPFAM" id="SSF48452">
    <property type="entry name" value="TPR-like"/>
    <property type="match status" value="2"/>
</dbReference>
<dbReference type="PANTHER" id="PTHR43047">
    <property type="entry name" value="TWO-COMPONENT HISTIDINE PROTEIN KINASE"/>
    <property type="match status" value="1"/>
</dbReference>
<evidence type="ECO:0000256" key="4">
    <source>
        <dbReference type="ARBA" id="ARBA00022679"/>
    </source>
</evidence>
<protein>
    <recommendedName>
        <fullName evidence="2">histidine kinase</fullName>
        <ecNumber evidence="2">2.7.13.3</ecNumber>
    </recommendedName>
</protein>
<dbReference type="PROSITE" id="PS50109">
    <property type="entry name" value="HIS_KIN"/>
    <property type="match status" value="1"/>
</dbReference>
<dbReference type="EC" id="2.7.13.3" evidence="2"/>
<evidence type="ECO:0000313" key="10">
    <source>
        <dbReference type="Proteomes" id="UP000280066"/>
    </source>
</evidence>
<dbReference type="AlphaFoldDB" id="A0A3R9UKI6"/>
<dbReference type="GO" id="GO:0009927">
    <property type="term" value="F:histidine phosphotransfer kinase activity"/>
    <property type="evidence" value="ECO:0007669"/>
    <property type="project" value="TreeGrafter"/>
</dbReference>
<evidence type="ECO:0000256" key="3">
    <source>
        <dbReference type="ARBA" id="ARBA00022553"/>
    </source>
</evidence>
<dbReference type="PANTHER" id="PTHR43047:SF72">
    <property type="entry name" value="OSMOSENSING HISTIDINE PROTEIN KINASE SLN1"/>
    <property type="match status" value="1"/>
</dbReference>
<comment type="caution">
    <text evidence="9">The sequence shown here is derived from an EMBL/GenBank/DDBJ whole genome shotgun (WGS) entry which is preliminary data.</text>
</comment>
<feature type="chain" id="PRO_5018596328" description="histidine kinase" evidence="7">
    <location>
        <begin position="29"/>
        <end position="681"/>
    </location>
</feature>
<name>A0A3R9UKI6_9BACT</name>
<dbReference type="InterPro" id="IPR003594">
    <property type="entry name" value="HATPase_dom"/>
</dbReference>
<keyword evidence="3" id="KW-0597">Phosphoprotein</keyword>
<dbReference type="SUPFAM" id="SSF55874">
    <property type="entry name" value="ATPase domain of HSP90 chaperone/DNA topoisomerase II/histidine kinase"/>
    <property type="match status" value="1"/>
</dbReference>
<evidence type="ECO:0000256" key="7">
    <source>
        <dbReference type="SAM" id="SignalP"/>
    </source>
</evidence>
<dbReference type="SMART" id="SM00388">
    <property type="entry name" value="HisKA"/>
    <property type="match status" value="1"/>
</dbReference>
<dbReference type="InterPro" id="IPR004358">
    <property type="entry name" value="Sig_transdc_His_kin-like_C"/>
</dbReference>
<keyword evidence="6" id="KW-0802">TPR repeat</keyword>
<dbReference type="InterPro" id="IPR019734">
    <property type="entry name" value="TPR_rpt"/>
</dbReference>
<dbReference type="EMBL" id="RWIS01000005">
    <property type="protein sequence ID" value="RSK33850.1"/>
    <property type="molecule type" value="Genomic_DNA"/>
</dbReference>
<dbReference type="SUPFAM" id="SSF47384">
    <property type="entry name" value="Homodimeric domain of signal transducing histidine kinase"/>
    <property type="match status" value="1"/>
</dbReference>
<dbReference type="PRINTS" id="PR00344">
    <property type="entry name" value="BCTRLSENSOR"/>
</dbReference>
<organism evidence="9 10">
    <name type="scientific">Hymenobacter metallilatus</name>
    <dbReference type="NCBI Taxonomy" id="2493666"/>
    <lineage>
        <taxon>Bacteria</taxon>
        <taxon>Pseudomonadati</taxon>
        <taxon>Bacteroidota</taxon>
        <taxon>Cytophagia</taxon>
        <taxon>Cytophagales</taxon>
        <taxon>Hymenobacteraceae</taxon>
        <taxon>Hymenobacter</taxon>
    </lineage>
</organism>
<dbReference type="InterPro" id="IPR036097">
    <property type="entry name" value="HisK_dim/P_sf"/>
</dbReference>
<dbReference type="InterPro" id="IPR036890">
    <property type="entry name" value="HATPase_C_sf"/>
</dbReference>
<keyword evidence="5" id="KW-0418">Kinase</keyword>
<dbReference type="Gene3D" id="1.10.287.130">
    <property type="match status" value="1"/>
</dbReference>
<accession>A0A3R9UKI6</accession>
<evidence type="ECO:0000256" key="2">
    <source>
        <dbReference type="ARBA" id="ARBA00012438"/>
    </source>
</evidence>
<keyword evidence="10" id="KW-1185">Reference proteome</keyword>
<dbReference type="GO" id="GO:0000155">
    <property type="term" value="F:phosphorelay sensor kinase activity"/>
    <property type="evidence" value="ECO:0007669"/>
    <property type="project" value="InterPro"/>
</dbReference>
<dbReference type="SMART" id="SM00028">
    <property type="entry name" value="TPR"/>
    <property type="match status" value="7"/>
</dbReference>
<dbReference type="RefSeq" id="WP_125428908.1">
    <property type="nucleotide sequence ID" value="NZ_RWIS01000005.1"/>
</dbReference>
<evidence type="ECO:0000256" key="1">
    <source>
        <dbReference type="ARBA" id="ARBA00000085"/>
    </source>
</evidence>
<dbReference type="OrthoDB" id="9810447at2"/>
<dbReference type="InterPro" id="IPR011990">
    <property type="entry name" value="TPR-like_helical_dom_sf"/>
</dbReference>
<evidence type="ECO:0000256" key="6">
    <source>
        <dbReference type="PROSITE-ProRule" id="PRU00339"/>
    </source>
</evidence>
<dbReference type="InterPro" id="IPR005467">
    <property type="entry name" value="His_kinase_dom"/>
</dbReference>
<proteinExistence type="predicted"/>
<evidence type="ECO:0000259" key="8">
    <source>
        <dbReference type="PROSITE" id="PS50109"/>
    </source>
</evidence>
<keyword evidence="4" id="KW-0808">Transferase</keyword>
<dbReference type="GO" id="GO:0005886">
    <property type="term" value="C:plasma membrane"/>
    <property type="evidence" value="ECO:0007669"/>
    <property type="project" value="TreeGrafter"/>
</dbReference>
<evidence type="ECO:0000256" key="5">
    <source>
        <dbReference type="ARBA" id="ARBA00022777"/>
    </source>
</evidence>
<dbReference type="PROSITE" id="PS51257">
    <property type="entry name" value="PROKAR_LIPOPROTEIN"/>
    <property type="match status" value="1"/>
</dbReference>
<dbReference type="SMART" id="SM00387">
    <property type="entry name" value="HATPase_c"/>
    <property type="match status" value="1"/>
</dbReference>